<dbReference type="InterPro" id="IPR006153">
    <property type="entry name" value="Cation/H_exchanger_TM"/>
</dbReference>
<dbReference type="KEGG" id="buy:D8S85_02980"/>
<keyword evidence="5" id="KW-0630">Potassium</keyword>
<sequence>MILNAGNILLIGSILLFVSIVVGKAGFRFGVPALLLFLGVGMLFGTDGLGIEFNNPQTAQFIGVIALSIILFSGGMDTSAAEIKPVLGQGVVLATVGVMFTAFLTGYFIYYITNLENSFITLNFTESLLLASVMSSTDSASVFSILRSKRQGLKENLRPMLELESGSNDPMAYMLTILLIGIIQSGESSLSNTVLQFIMQMSIGAVSGYLLGRLAVYCINKLNINQALYPVLLLAFVFFIFSFTDLIKGNGYLAVYLVGLVVGNHKVVHKKSLTTFFDGITWLFQIVMFLTLGLLVNPAELLPVATLSIFIGIFMIILARPISVFLCLVPFRKMTTKARAYVSWVGLRGAVPIIFATYPLIANIQHASLIFNVVFFITILSLIVQGTTVSFMAKLLGLSTPEERKNVFNVELPEEIKTAMSEIEVIPSMLTKGDRLMDLVLPDNTLVALIKKNDAYCVPKGKTKLHTGDKLLVITDDDEALMKTYESLGITDYSIQKNA</sequence>
<dbReference type="Gene3D" id="1.20.1530.20">
    <property type="match status" value="1"/>
</dbReference>
<keyword evidence="8" id="KW-0406">Ion transport</keyword>
<feature type="transmembrane region" description="Helical" evidence="10">
    <location>
        <begin position="58"/>
        <end position="78"/>
    </location>
</feature>
<organism evidence="12 13">
    <name type="scientific">Butyricimonas faecalis</name>
    <dbReference type="NCBI Taxonomy" id="2093856"/>
    <lineage>
        <taxon>Bacteria</taxon>
        <taxon>Pseudomonadati</taxon>
        <taxon>Bacteroidota</taxon>
        <taxon>Bacteroidia</taxon>
        <taxon>Bacteroidales</taxon>
        <taxon>Odoribacteraceae</taxon>
        <taxon>Butyricimonas</taxon>
    </lineage>
</organism>
<protein>
    <submittedName>
        <fullName evidence="12">Potassium/proton antiporter</fullName>
    </submittedName>
</protein>
<feature type="transmembrane region" description="Helical" evidence="10">
    <location>
        <begin position="227"/>
        <end position="244"/>
    </location>
</feature>
<dbReference type="GO" id="GO:0008324">
    <property type="term" value="F:monoatomic cation transmembrane transporter activity"/>
    <property type="evidence" value="ECO:0007669"/>
    <property type="project" value="InterPro"/>
</dbReference>
<feature type="transmembrane region" description="Helical" evidence="10">
    <location>
        <begin position="373"/>
        <end position="396"/>
    </location>
</feature>
<dbReference type="GO" id="GO:0015297">
    <property type="term" value="F:antiporter activity"/>
    <property type="evidence" value="ECO:0007669"/>
    <property type="project" value="UniProtKB-KW"/>
</dbReference>
<evidence type="ECO:0000256" key="10">
    <source>
        <dbReference type="SAM" id="Phobius"/>
    </source>
</evidence>
<feature type="transmembrane region" description="Helical" evidence="10">
    <location>
        <begin position="305"/>
        <end position="329"/>
    </location>
</feature>
<keyword evidence="7 10" id="KW-1133">Transmembrane helix</keyword>
<dbReference type="PROSITE" id="PS51202">
    <property type="entry name" value="RCK_C"/>
    <property type="match status" value="1"/>
</dbReference>
<comment type="subcellular location">
    <subcellularLocation>
        <location evidence="1">Cell membrane</location>
        <topology evidence="1">Multi-pass membrane protein</topology>
    </subcellularLocation>
</comment>
<dbReference type="PANTHER" id="PTHR32507:SF7">
    <property type="entry name" value="K(+)_H(+) ANTIPORTER NHAP2"/>
    <property type="match status" value="1"/>
</dbReference>
<keyword evidence="3" id="KW-0050">Antiport</keyword>
<keyword evidence="4" id="KW-1003">Cell membrane</keyword>
<dbReference type="OrthoDB" id="9810759at2"/>
<feature type="transmembrane region" description="Helical" evidence="10">
    <location>
        <begin position="341"/>
        <end position="361"/>
    </location>
</feature>
<dbReference type="Proteomes" id="UP000270673">
    <property type="component" value="Chromosome"/>
</dbReference>
<dbReference type="NCBIfam" id="NF003715">
    <property type="entry name" value="PRK05326.1-2"/>
    <property type="match status" value="1"/>
</dbReference>
<evidence type="ECO:0000256" key="2">
    <source>
        <dbReference type="ARBA" id="ARBA00022448"/>
    </source>
</evidence>
<keyword evidence="9 10" id="KW-0472">Membrane</keyword>
<evidence type="ECO:0000256" key="7">
    <source>
        <dbReference type="ARBA" id="ARBA00022989"/>
    </source>
</evidence>
<dbReference type="Pfam" id="PF00999">
    <property type="entry name" value="Na_H_Exchanger"/>
    <property type="match status" value="1"/>
</dbReference>
<name>A0A3Q9IP62_9BACT</name>
<dbReference type="SUPFAM" id="SSF116726">
    <property type="entry name" value="TrkA C-terminal domain-like"/>
    <property type="match status" value="1"/>
</dbReference>
<evidence type="ECO:0000256" key="9">
    <source>
        <dbReference type="ARBA" id="ARBA00023136"/>
    </source>
</evidence>
<evidence type="ECO:0000313" key="13">
    <source>
        <dbReference type="Proteomes" id="UP000270673"/>
    </source>
</evidence>
<dbReference type="InterPro" id="IPR038770">
    <property type="entry name" value="Na+/solute_symporter_sf"/>
</dbReference>
<feature type="domain" description="RCK C-terminal" evidence="11">
    <location>
        <begin position="408"/>
        <end position="491"/>
    </location>
</feature>
<keyword evidence="5" id="KW-0633">Potassium transport</keyword>
<gene>
    <name evidence="12" type="ORF">D8S85_02980</name>
</gene>
<feature type="transmembrane region" description="Helical" evidence="10">
    <location>
        <begin position="197"/>
        <end position="215"/>
    </location>
</feature>
<evidence type="ECO:0000259" key="11">
    <source>
        <dbReference type="PROSITE" id="PS51202"/>
    </source>
</evidence>
<keyword evidence="13" id="KW-1185">Reference proteome</keyword>
<feature type="transmembrane region" description="Helical" evidence="10">
    <location>
        <begin position="29"/>
        <end position="46"/>
    </location>
</feature>
<proteinExistence type="predicted"/>
<dbReference type="InterPro" id="IPR036721">
    <property type="entry name" value="RCK_C_sf"/>
</dbReference>
<evidence type="ECO:0000313" key="12">
    <source>
        <dbReference type="EMBL" id="AZS28616.1"/>
    </source>
</evidence>
<dbReference type="Gene3D" id="3.30.70.1450">
    <property type="entry name" value="Regulator of K+ conductance, C-terminal domain"/>
    <property type="match status" value="1"/>
</dbReference>
<dbReference type="GO" id="GO:0005886">
    <property type="term" value="C:plasma membrane"/>
    <property type="evidence" value="ECO:0007669"/>
    <property type="project" value="UniProtKB-SubCell"/>
</dbReference>
<dbReference type="GO" id="GO:0006813">
    <property type="term" value="P:potassium ion transport"/>
    <property type="evidence" value="ECO:0007669"/>
    <property type="project" value="UniProtKB-KW"/>
</dbReference>
<dbReference type="GO" id="GO:1902600">
    <property type="term" value="P:proton transmembrane transport"/>
    <property type="evidence" value="ECO:0007669"/>
    <property type="project" value="InterPro"/>
</dbReference>
<keyword evidence="6 10" id="KW-0812">Transmembrane</keyword>
<dbReference type="NCBIfam" id="NF003716">
    <property type="entry name" value="PRK05326.1-3"/>
    <property type="match status" value="1"/>
</dbReference>
<dbReference type="RefSeq" id="WP_127074774.1">
    <property type="nucleotide sequence ID" value="NZ_CP032819.1"/>
</dbReference>
<evidence type="ECO:0000256" key="1">
    <source>
        <dbReference type="ARBA" id="ARBA00004651"/>
    </source>
</evidence>
<evidence type="ECO:0000256" key="4">
    <source>
        <dbReference type="ARBA" id="ARBA00022475"/>
    </source>
</evidence>
<accession>A0A3Q9IP62</accession>
<feature type="transmembrane region" description="Helical" evidence="10">
    <location>
        <begin position="280"/>
        <end position="299"/>
    </location>
</feature>
<dbReference type="PANTHER" id="PTHR32507">
    <property type="entry name" value="NA(+)/H(+) ANTIPORTER 1"/>
    <property type="match status" value="1"/>
</dbReference>
<dbReference type="EMBL" id="CP032819">
    <property type="protein sequence ID" value="AZS28616.1"/>
    <property type="molecule type" value="Genomic_DNA"/>
</dbReference>
<evidence type="ECO:0000256" key="6">
    <source>
        <dbReference type="ARBA" id="ARBA00022692"/>
    </source>
</evidence>
<evidence type="ECO:0000256" key="3">
    <source>
        <dbReference type="ARBA" id="ARBA00022449"/>
    </source>
</evidence>
<feature type="transmembrane region" description="Helical" evidence="10">
    <location>
        <begin position="90"/>
        <end position="112"/>
    </location>
</feature>
<keyword evidence="2" id="KW-0813">Transport</keyword>
<dbReference type="InterPro" id="IPR006037">
    <property type="entry name" value="RCK_C"/>
</dbReference>
<dbReference type="AlphaFoldDB" id="A0A3Q9IP62"/>
<reference evidence="12 13" key="1">
    <citation type="submission" date="2018-10" db="EMBL/GenBank/DDBJ databases">
        <title>Butyricimonas faecalis sp. nov., isolated from human faeces and emended description of the genus Butyricimonas.</title>
        <authorList>
            <person name="Le Roy T."/>
            <person name="Van der Smissen P."/>
            <person name="Paquot A."/>
            <person name="Delzenne N."/>
            <person name="Muccioli G."/>
            <person name="Collet J.-F."/>
            <person name="Cani P.D."/>
        </authorList>
    </citation>
    <scope>NUCLEOTIDE SEQUENCE [LARGE SCALE GENOMIC DNA]</scope>
    <source>
        <strain evidence="12 13">H184</strain>
    </source>
</reference>
<feature type="transmembrane region" description="Helical" evidence="10">
    <location>
        <begin position="6"/>
        <end position="22"/>
    </location>
</feature>
<evidence type="ECO:0000256" key="8">
    <source>
        <dbReference type="ARBA" id="ARBA00023065"/>
    </source>
</evidence>
<evidence type="ECO:0000256" key="5">
    <source>
        <dbReference type="ARBA" id="ARBA00022538"/>
    </source>
</evidence>